<evidence type="ECO:0000313" key="3">
    <source>
        <dbReference type="EMBL" id="OYP55910.1"/>
    </source>
</evidence>
<dbReference type="InterPro" id="IPR017853">
    <property type="entry name" value="GH"/>
</dbReference>
<reference evidence="3 4" key="1">
    <citation type="submission" date="2017-08" db="EMBL/GenBank/DDBJ databases">
        <title>Comparative genomics of non-oral Prevotella species.</title>
        <authorList>
            <person name="Accetto T."/>
            <person name="Nograsek B."/>
            <person name="Avgustin G."/>
        </authorList>
    </citation>
    <scope>NUCLEOTIDE SEQUENCE [LARGE SCALE GENOMIC DNA]</scope>
    <source>
        <strain evidence="3 4">TC1-1</strain>
    </source>
</reference>
<dbReference type="EMBL" id="NPJF01000026">
    <property type="protein sequence ID" value="OYP55910.1"/>
    <property type="molecule type" value="Genomic_DNA"/>
</dbReference>
<feature type="chain" id="PRO_5046247265" evidence="1">
    <location>
        <begin position="21"/>
        <end position="668"/>
    </location>
</feature>
<feature type="domain" description="Glycosyl hydrolase family 13 catalytic" evidence="2">
    <location>
        <begin position="29"/>
        <end position="354"/>
    </location>
</feature>
<dbReference type="InterPro" id="IPR013783">
    <property type="entry name" value="Ig-like_fold"/>
</dbReference>
<dbReference type="Pfam" id="PF00128">
    <property type="entry name" value="Alpha-amylase"/>
    <property type="match status" value="1"/>
</dbReference>
<feature type="signal peptide" evidence="1">
    <location>
        <begin position="1"/>
        <end position="20"/>
    </location>
</feature>
<dbReference type="SUPFAM" id="SSF51445">
    <property type="entry name" value="(Trans)glycosidases"/>
    <property type="match status" value="1"/>
</dbReference>
<dbReference type="PROSITE" id="PS51257">
    <property type="entry name" value="PROKAR_LIPOPROTEIN"/>
    <property type="match status" value="1"/>
</dbReference>
<keyword evidence="4" id="KW-1185">Reference proteome</keyword>
<evidence type="ECO:0000259" key="2">
    <source>
        <dbReference type="SMART" id="SM00642"/>
    </source>
</evidence>
<dbReference type="CDD" id="cd11314">
    <property type="entry name" value="AmyAc_arch_bac_plant_AmyA"/>
    <property type="match status" value="1"/>
</dbReference>
<dbReference type="SMART" id="SM00642">
    <property type="entry name" value="Aamy"/>
    <property type="match status" value="1"/>
</dbReference>
<dbReference type="Gene3D" id="2.60.40.10">
    <property type="entry name" value="Immunoglobulins"/>
    <property type="match status" value="1"/>
</dbReference>
<sequence length="668" mass="74635">MKKFYSTAFALFMSTSCMLAQGWPANYSGVMLQGFYWDSYTDSKWTKLEKLADDLSQYFSLVWVPQSGKCLESYNTMGYTPYYYFNQNSSFGTEAQLRSMIKTFKEKNIGTIADVVINHHNTDGWFNMPAETYNGVTYQLKSTDIVGDDDDGATLTQANSSGVSLSTNNDEGEGWLGMRDLDHQSSNVQTIVKAYEKYLKDDLGYIGFRYDMVKGFDASHIADYNDASGIEYSVGEYWDNNTKIENWIDATNKKSAAFDFQFRYNVRDAINKSDWSQLKSDNNLVHDENYRQYSVTFVENHDTQYRDANNPLDPIKKDTLAANAYLLAMPGTPCVFYKHYLAYPNEIKAMIDARKAAGITNTSSYSNFRSTTAYFANKVSGSKANLIVYVGSGFTAPSTSLYKQILSGPNYAYYMSLSAEIPFIDQPSGSYDTDIKTTLTAVSEDANAKLVYTLDGTEPTASSTTVNSGETITIAYAQGTSTTLKVALLKEGTVSSSITRTYTFPTPKQIEFETPATGYTYTAYFVAPVTWGESVDVYAWVWDSNNNYTGGNWPGDNEHVYCIGQNDNGQYIWQWCYYGELTSTPSNIIFNNGSGGTNNQTNDKIFTNGGWYQMSSTTSDEPTLGVDDIESQISSTINKGTRYNLSGQHVTEGYKGIVIQNGKKFIVK</sequence>
<dbReference type="InterPro" id="IPR059177">
    <property type="entry name" value="GH29D-like_dom"/>
</dbReference>
<dbReference type="GeneID" id="72479317"/>
<dbReference type="InterPro" id="IPR006047">
    <property type="entry name" value="GH13_cat_dom"/>
</dbReference>
<proteinExistence type="predicted"/>
<accession>A0ABX4EIM7</accession>
<organism evidence="3 4">
    <name type="scientific">Segatella bryantii</name>
    <name type="common">Prevotella bryantii</name>
    <dbReference type="NCBI Taxonomy" id="77095"/>
    <lineage>
        <taxon>Bacteria</taxon>
        <taxon>Pseudomonadati</taxon>
        <taxon>Bacteroidota</taxon>
        <taxon>Bacteroidia</taxon>
        <taxon>Bacteroidales</taxon>
        <taxon>Prevotellaceae</taxon>
        <taxon>Segatella</taxon>
    </lineage>
</organism>
<evidence type="ECO:0000256" key="1">
    <source>
        <dbReference type="SAM" id="SignalP"/>
    </source>
</evidence>
<evidence type="ECO:0000313" key="4">
    <source>
        <dbReference type="Proteomes" id="UP000216189"/>
    </source>
</evidence>
<dbReference type="Pfam" id="PF13290">
    <property type="entry name" value="CHB_HEX_C_1"/>
    <property type="match status" value="1"/>
</dbReference>
<comment type="caution">
    <text evidence="3">The sequence shown here is derived from an EMBL/GenBank/DDBJ whole genome shotgun (WGS) entry which is preliminary data.</text>
</comment>
<keyword evidence="1" id="KW-0732">Signal</keyword>
<name>A0ABX4EIM7_SEGBR</name>
<gene>
    <name evidence="3" type="ORF">CIK91_06175</name>
</gene>
<dbReference type="PANTHER" id="PTHR43447">
    <property type="entry name" value="ALPHA-AMYLASE"/>
    <property type="match status" value="1"/>
</dbReference>
<dbReference type="Proteomes" id="UP000216189">
    <property type="component" value="Unassembled WGS sequence"/>
</dbReference>
<dbReference type="RefSeq" id="WP_094448348.1">
    <property type="nucleotide sequence ID" value="NZ_CAJOJX010000003.1"/>
</dbReference>
<dbReference type="Gene3D" id="3.20.20.80">
    <property type="entry name" value="Glycosidases"/>
    <property type="match status" value="1"/>
</dbReference>
<protein>
    <submittedName>
        <fullName evidence="3">Alpha-amylase</fullName>
    </submittedName>
</protein>